<dbReference type="RefSeq" id="WP_013160867.1">
    <property type="nucleotide sequence ID" value="NZ_CCYN01000012.1"/>
</dbReference>
<evidence type="ECO:0000256" key="8">
    <source>
        <dbReference type="ARBA" id="ARBA00022692"/>
    </source>
</evidence>
<keyword evidence="7 12" id="KW-0132">Cell division</keyword>
<keyword evidence="9 13" id="KW-1133">Transmembrane helix</keyword>
<sequence length="305" mass="33652">MRHTLRETWSGLKRNLSMTIAVIVTMWVSLALFGASLMTMAQVNEMKGKWYDKIEISVFLCTADSATESAGGNCEAGQDTTASQRDAIRSRLTANPDVSNIYYETKQEAYDEFQRVYKDNPIKDSLTVDQMQDSFRVKLKDPQNYKGVVAESQGLMGVQAVQDLHSVLDPFFKVLNGLKWGAMGIAGMLLLAAALQIGNTIRMSAYTRRREIGIMRLVGASNGYIMLPFLLEALFAGVAGVVLAAASMSALQYFVIDRVRSQLAIQSLGWITWGDTAVAVVWVAVVGVLLSIIPTFVATRRYLRV</sequence>
<evidence type="ECO:0000256" key="7">
    <source>
        <dbReference type="ARBA" id="ARBA00022618"/>
    </source>
</evidence>
<dbReference type="InterPro" id="IPR003838">
    <property type="entry name" value="ABC3_permease_C"/>
</dbReference>
<feature type="transmembrane region" description="Helical" evidence="13">
    <location>
        <begin position="223"/>
        <end position="256"/>
    </location>
</feature>
<dbReference type="PANTHER" id="PTHR47755">
    <property type="entry name" value="CELL DIVISION PROTEIN FTSX"/>
    <property type="match status" value="1"/>
</dbReference>
<dbReference type="AlphaFoldDB" id="A0A0A8QWU3"/>
<dbReference type="InterPro" id="IPR047929">
    <property type="entry name" value="FtsX_actino"/>
</dbReference>
<feature type="transmembrane region" description="Helical" evidence="13">
    <location>
        <begin position="20"/>
        <end position="41"/>
    </location>
</feature>
<dbReference type="EMBL" id="LT618793">
    <property type="protein sequence ID" value="SCQ78997.1"/>
    <property type="molecule type" value="Genomic_DNA"/>
</dbReference>
<comment type="subunit">
    <text evidence="4">Forms a membrane-associated complex with FtsE.</text>
</comment>
<evidence type="ECO:0000256" key="9">
    <source>
        <dbReference type="ARBA" id="ARBA00022989"/>
    </source>
</evidence>
<feature type="domain" description="ABC3 transporter permease C-terminal" evidence="14">
    <location>
        <begin position="185"/>
        <end position="301"/>
    </location>
</feature>
<dbReference type="PANTHER" id="PTHR47755:SF1">
    <property type="entry name" value="CELL DIVISION PROTEIN FTSX"/>
    <property type="match status" value="1"/>
</dbReference>
<organism evidence="16 17">
    <name type="scientific">Propionibacterium freudenreichii</name>
    <dbReference type="NCBI Taxonomy" id="1744"/>
    <lineage>
        <taxon>Bacteria</taxon>
        <taxon>Bacillati</taxon>
        <taxon>Actinomycetota</taxon>
        <taxon>Actinomycetes</taxon>
        <taxon>Propionibacteriales</taxon>
        <taxon>Propionibacteriaceae</taxon>
        <taxon>Propionibacterium</taxon>
    </lineage>
</organism>
<evidence type="ECO:0000313" key="17">
    <source>
        <dbReference type="Proteomes" id="UP000250080"/>
    </source>
</evidence>
<dbReference type="Proteomes" id="UP000250080">
    <property type="component" value="Chromosome I"/>
</dbReference>
<evidence type="ECO:0000256" key="6">
    <source>
        <dbReference type="ARBA" id="ARBA00022475"/>
    </source>
</evidence>
<evidence type="ECO:0000256" key="10">
    <source>
        <dbReference type="ARBA" id="ARBA00023136"/>
    </source>
</evidence>
<comment type="similarity">
    <text evidence="3 12">Belongs to the ABC-4 integral membrane protein family. FtsX subfamily.</text>
</comment>
<evidence type="ECO:0000259" key="15">
    <source>
        <dbReference type="Pfam" id="PF18075"/>
    </source>
</evidence>
<dbReference type="GO" id="GO:0051301">
    <property type="term" value="P:cell division"/>
    <property type="evidence" value="ECO:0007669"/>
    <property type="project" value="UniProtKB-KW"/>
</dbReference>
<evidence type="ECO:0000256" key="11">
    <source>
        <dbReference type="ARBA" id="ARBA00023306"/>
    </source>
</evidence>
<evidence type="ECO:0000259" key="14">
    <source>
        <dbReference type="Pfam" id="PF02687"/>
    </source>
</evidence>
<comment type="subcellular location">
    <subcellularLocation>
        <location evidence="2">Cell membrane</location>
        <topology evidence="2">Multi-pass membrane protein</topology>
    </subcellularLocation>
</comment>
<feature type="transmembrane region" description="Helical" evidence="13">
    <location>
        <begin position="180"/>
        <end position="202"/>
    </location>
</feature>
<dbReference type="GO" id="GO:0005886">
    <property type="term" value="C:plasma membrane"/>
    <property type="evidence" value="ECO:0007669"/>
    <property type="project" value="UniProtKB-SubCell"/>
</dbReference>
<keyword evidence="6 12" id="KW-1003">Cell membrane</keyword>
<evidence type="ECO:0000256" key="12">
    <source>
        <dbReference type="PIRNR" id="PIRNR003097"/>
    </source>
</evidence>
<accession>A0A0A8QWU3</accession>
<dbReference type="PIRSF" id="PIRSF003097">
    <property type="entry name" value="FtsX"/>
    <property type="match status" value="1"/>
</dbReference>
<dbReference type="Pfam" id="PF02687">
    <property type="entry name" value="FtsX"/>
    <property type="match status" value="1"/>
</dbReference>
<evidence type="ECO:0000256" key="3">
    <source>
        <dbReference type="ARBA" id="ARBA00007379"/>
    </source>
</evidence>
<evidence type="ECO:0000256" key="13">
    <source>
        <dbReference type="SAM" id="Phobius"/>
    </source>
</evidence>
<evidence type="ECO:0000256" key="1">
    <source>
        <dbReference type="ARBA" id="ARBA00003552"/>
    </source>
</evidence>
<reference evidence="16 17" key="1">
    <citation type="submission" date="2016-09" db="EMBL/GenBank/DDBJ databases">
        <authorList>
            <person name="Laine KS P."/>
        </authorList>
    </citation>
    <scope>NUCLEOTIDE SEQUENCE [LARGE SCALE GENOMIC DNA]</scope>
    <source>
        <strain evidence="16">PFRJS-23</strain>
    </source>
</reference>
<evidence type="ECO:0000313" key="16">
    <source>
        <dbReference type="EMBL" id="SCQ78997.1"/>
    </source>
</evidence>
<feature type="transmembrane region" description="Helical" evidence="13">
    <location>
        <begin position="276"/>
        <end position="298"/>
    </location>
</feature>
<feature type="domain" description="FtsX extracellular" evidence="15">
    <location>
        <begin position="54"/>
        <end position="161"/>
    </location>
</feature>
<keyword evidence="10 12" id="KW-0472">Membrane</keyword>
<evidence type="ECO:0000256" key="5">
    <source>
        <dbReference type="ARBA" id="ARBA00021907"/>
    </source>
</evidence>
<evidence type="ECO:0000256" key="4">
    <source>
        <dbReference type="ARBA" id="ARBA00011160"/>
    </source>
</evidence>
<gene>
    <name evidence="16" type="ORF">PFR_JS23_1268</name>
</gene>
<keyword evidence="8 13" id="KW-0812">Transmembrane</keyword>
<dbReference type="InterPro" id="IPR040690">
    <property type="entry name" value="FtsX_ECD"/>
</dbReference>
<proteinExistence type="inferred from homology"/>
<keyword evidence="11 12" id="KW-0131">Cell cycle</keyword>
<dbReference type="OMA" id="IKTMQMV"/>
<dbReference type="Pfam" id="PF18075">
    <property type="entry name" value="FtsX_ECD"/>
    <property type="match status" value="1"/>
</dbReference>
<dbReference type="NCBIfam" id="NF038346">
    <property type="entry name" value="FtsX_actino"/>
    <property type="match status" value="1"/>
</dbReference>
<comment type="function">
    <text evidence="1">Part of the ABC transporter FtsEX involved in cellular division.</text>
</comment>
<protein>
    <recommendedName>
        <fullName evidence="5 12">Cell division protein FtsX</fullName>
    </recommendedName>
</protein>
<dbReference type="Gene3D" id="3.30.70.3040">
    <property type="match status" value="1"/>
</dbReference>
<name>A0A0A8QWU3_9ACTN</name>
<dbReference type="InterPro" id="IPR004513">
    <property type="entry name" value="FtsX"/>
</dbReference>
<dbReference type="GeneID" id="61222355"/>
<evidence type="ECO:0000256" key="2">
    <source>
        <dbReference type="ARBA" id="ARBA00004651"/>
    </source>
</evidence>